<dbReference type="InterPro" id="IPR002145">
    <property type="entry name" value="CopG"/>
</dbReference>
<dbReference type="AlphaFoldDB" id="A0A0F8ZBM1"/>
<dbReference type="EMBL" id="LAZR01064480">
    <property type="protein sequence ID" value="KKK57436.1"/>
    <property type="molecule type" value="Genomic_DNA"/>
</dbReference>
<comment type="caution">
    <text evidence="2">The sequence shown here is derived from an EMBL/GenBank/DDBJ whole genome shotgun (WGS) entry which is preliminary data.</text>
</comment>
<organism evidence="2">
    <name type="scientific">marine sediment metagenome</name>
    <dbReference type="NCBI Taxonomy" id="412755"/>
    <lineage>
        <taxon>unclassified sequences</taxon>
        <taxon>metagenomes</taxon>
        <taxon>ecological metagenomes</taxon>
    </lineage>
</organism>
<accession>A0A0F8ZBM1</accession>
<gene>
    <name evidence="2" type="ORF">LCGC14_3054490</name>
</gene>
<name>A0A0F8ZBM1_9ZZZZ</name>
<dbReference type="Pfam" id="PF01402">
    <property type="entry name" value="RHH_1"/>
    <property type="match status" value="1"/>
</dbReference>
<dbReference type="InterPro" id="IPR010985">
    <property type="entry name" value="Ribbon_hlx_hlx"/>
</dbReference>
<dbReference type="GO" id="GO:0006355">
    <property type="term" value="P:regulation of DNA-templated transcription"/>
    <property type="evidence" value="ECO:0007669"/>
    <property type="project" value="InterPro"/>
</dbReference>
<proteinExistence type="predicted"/>
<dbReference type="CDD" id="cd22231">
    <property type="entry name" value="RHH_NikR_HicB-like"/>
    <property type="match status" value="1"/>
</dbReference>
<evidence type="ECO:0000259" key="1">
    <source>
        <dbReference type="Pfam" id="PF01402"/>
    </source>
</evidence>
<protein>
    <recommendedName>
        <fullName evidence="1">Ribbon-helix-helix protein CopG domain-containing protein</fullName>
    </recommendedName>
</protein>
<sequence>NISFKKDLLEQIDQVAKEESRTRSELIREAARSYIERKRIWKKIFVFGENQAEKKKFTEVDIIDEITIERKLKRKYS</sequence>
<dbReference type="InterPro" id="IPR013321">
    <property type="entry name" value="Arc_rbn_hlx_hlx"/>
</dbReference>
<dbReference type="Gene3D" id="1.10.1220.10">
    <property type="entry name" value="Met repressor-like"/>
    <property type="match status" value="1"/>
</dbReference>
<feature type="non-terminal residue" evidence="2">
    <location>
        <position position="1"/>
    </location>
</feature>
<evidence type="ECO:0000313" key="2">
    <source>
        <dbReference type="EMBL" id="KKK57436.1"/>
    </source>
</evidence>
<reference evidence="2" key="1">
    <citation type="journal article" date="2015" name="Nature">
        <title>Complex archaea that bridge the gap between prokaryotes and eukaryotes.</title>
        <authorList>
            <person name="Spang A."/>
            <person name="Saw J.H."/>
            <person name="Jorgensen S.L."/>
            <person name="Zaremba-Niedzwiedzka K."/>
            <person name="Martijn J."/>
            <person name="Lind A.E."/>
            <person name="van Eijk R."/>
            <person name="Schleper C."/>
            <person name="Guy L."/>
            <person name="Ettema T.J."/>
        </authorList>
    </citation>
    <scope>NUCLEOTIDE SEQUENCE</scope>
</reference>
<feature type="domain" description="Ribbon-helix-helix protein CopG" evidence="1">
    <location>
        <begin position="6"/>
        <end position="38"/>
    </location>
</feature>
<dbReference type="SUPFAM" id="SSF47598">
    <property type="entry name" value="Ribbon-helix-helix"/>
    <property type="match status" value="1"/>
</dbReference>